<dbReference type="OrthoDB" id="129082at2"/>
<feature type="domain" description="SPW repeat-containing integral membrane" evidence="2">
    <location>
        <begin position="11"/>
        <end position="109"/>
    </location>
</feature>
<comment type="caution">
    <text evidence="3">The sequence shown here is derived from an EMBL/GenBank/DDBJ whole genome shotgun (WGS) entry which is preliminary data.</text>
</comment>
<evidence type="ECO:0000313" key="3">
    <source>
        <dbReference type="EMBL" id="OKS86607.1"/>
    </source>
</evidence>
<evidence type="ECO:0000313" key="4">
    <source>
        <dbReference type="Proteomes" id="UP000186720"/>
    </source>
</evidence>
<feature type="transmembrane region" description="Helical" evidence="1">
    <location>
        <begin position="94"/>
        <end position="112"/>
    </location>
</feature>
<organism evidence="3 4">
    <name type="scientific">Mucilaginibacter polytrichastri</name>
    <dbReference type="NCBI Taxonomy" id="1302689"/>
    <lineage>
        <taxon>Bacteria</taxon>
        <taxon>Pseudomonadati</taxon>
        <taxon>Bacteroidota</taxon>
        <taxon>Sphingobacteriia</taxon>
        <taxon>Sphingobacteriales</taxon>
        <taxon>Sphingobacteriaceae</taxon>
        <taxon>Mucilaginibacter</taxon>
    </lineage>
</organism>
<feature type="transmembrane region" description="Helical" evidence="1">
    <location>
        <begin position="12"/>
        <end position="31"/>
    </location>
</feature>
<evidence type="ECO:0000256" key="1">
    <source>
        <dbReference type="SAM" id="Phobius"/>
    </source>
</evidence>
<keyword evidence="1" id="KW-1133">Transmembrane helix</keyword>
<dbReference type="AlphaFoldDB" id="A0A1Q5ZXY4"/>
<dbReference type="STRING" id="1302689.RG47T_2063"/>
<keyword evidence="1" id="KW-0472">Membrane</keyword>
<keyword evidence="1" id="KW-0812">Transmembrane</keyword>
<gene>
    <name evidence="3" type="ORF">RG47T_2063</name>
</gene>
<dbReference type="RefSeq" id="WP_074489270.1">
    <property type="nucleotide sequence ID" value="NZ_FPAM01000004.1"/>
</dbReference>
<name>A0A1Q5ZXY4_9SPHI</name>
<sequence>MTAFISTKVLGVLDYATSIIIGASPWLFGYYNISSAALFIPVFLGAMQLIMTIFTNYELGMIKVFPLRMHLFLNTYIGFWLLISPFLYGFAHIVFLPQVVLGLLLFVMGIFTKGSPYLEESH</sequence>
<feature type="transmembrane region" description="Helical" evidence="1">
    <location>
        <begin position="37"/>
        <end position="59"/>
    </location>
</feature>
<dbReference type="InterPro" id="IPR005530">
    <property type="entry name" value="SPW"/>
</dbReference>
<dbReference type="Proteomes" id="UP000186720">
    <property type="component" value="Unassembled WGS sequence"/>
</dbReference>
<accession>A0A1Q5ZXY4</accession>
<feature type="transmembrane region" description="Helical" evidence="1">
    <location>
        <begin position="71"/>
        <end position="88"/>
    </location>
</feature>
<proteinExistence type="predicted"/>
<dbReference type="EMBL" id="MPPL01000001">
    <property type="protein sequence ID" value="OKS86607.1"/>
    <property type="molecule type" value="Genomic_DNA"/>
</dbReference>
<evidence type="ECO:0000259" key="2">
    <source>
        <dbReference type="Pfam" id="PF03779"/>
    </source>
</evidence>
<reference evidence="3 4" key="1">
    <citation type="submission" date="2016-11" db="EMBL/GenBank/DDBJ databases">
        <title>Whole Genome Sequencing of Mucilaginibacter polytrichastri RG4-7(T) isolated from the moss sample.</title>
        <authorList>
            <person name="Li Y."/>
        </authorList>
    </citation>
    <scope>NUCLEOTIDE SEQUENCE [LARGE SCALE GENOMIC DNA]</scope>
    <source>
        <strain evidence="3 4">RG4-7</strain>
    </source>
</reference>
<keyword evidence="4" id="KW-1185">Reference proteome</keyword>
<dbReference type="Pfam" id="PF03779">
    <property type="entry name" value="SPW"/>
    <property type="match status" value="1"/>
</dbReference>
<protein>
    <recommendedName>
        <fullName evidence="2">SPW repeat-containing integral membrane domain-containing protein</fullName>
    </recommendedName>
</protein>